<dbReference type="Proteomes" id="UP000228495">
    <property type="component" value="Unassembled WGS sequence"/>
</dbReference>
<reference evidence="3 4" key="1">
    <citation type="submission" date="2017-09" db="EMBL/GenBank/DDBJ databases">
        <title>Depth-based differentiation of microbial function through sediment-hosted aquifers and enrichment of novel symbionts in the deep terrestrial subsurface.</title>
        <authorList>
            <person name="Probst A.J."/>
            <person name="Ladd B."/>
            <person name="Jarett J.K."/>
            <person name="Geller-Mcgrath D.E."/>
            <person name="Sieber C.M."/>
            <person name="Emerson J.B."/>
            <person name="Anantharaman K."/>
            <person name="Thomas B.C."/>
            <person name="Malmstrom R."/>
            <person name="Stieglmeier M."/>
            <person name="Klingl A."/>
            <person name="Woyke T."/>
            <person name="Ryan C.M."/>
            <person name="Banfield J.F."/>
        </authorList>
    </citation>
    <scope>NUCLEOTIDE SEQUENCE [LARGE SCALE GENOMIC DNA]</scope>
    <source>
        <strain evidence="3">CG22_combo_CG10-13_8_21_14_all_39_12</strain>
    </source>
</reference>
<sequence>MDIKNADHEHGEIYHGVELEPSEEVVMLVRQHWVVFRDSLLLMLFVPFVLFSAIFFLDYTPLPVFLETLAIRNMLGQLFLWGGVASFVLGILMFIWKFNLWLGTFYMLTDKRLILVTQAGLFSHDDRETSLTMIQDVRATTDGLQATLYGYGDVIVQVSSQDSQLVLIRIGHPRDVQRMIIREAHLKAKVLS</sequence>
<proteinExistence type="predicted"/>
<feature type="transmembrane region" description="Helical" evidence="1">
    <location>
        <begin position="79"/>
        <end position="102"/>
    </location>
</feature>
<dbReference type="Pfam" id="PF03703">
    <property type="entry name" value="bPH_2"/>
    <property type="match status" value="1"/>
</dbReference>
<keyword evidence="1" id="KW-1133">Transmembrane helix</keyword>
<dbReference type="InterPro" id="IPR005182">
    <property type="entry name" value="YdbS-like_PH"/>
</dbReference>
<feature type="transmembrane region" description="Helical" evidence="1">
    <location>
        <begin position="40"/>
        <end position="59"/>
    </location>
</feature>
<evidence type="ECO:0000256" key="1">
    <source>
        <dbReference type="SAM" id="Phobius"/>
    </source>
</evidence>
<accession>A0A2H0BH67</accession>
<dbReference type="PANTHER" id="PTHR37938:SF1">
    <property type="entry name" value="BLL0215 PROTEIN"/>
    <property type="match status" value="1"/>
</dbReference>
<feature type="domain" description="YdbS-like PH" evidence="2">
    <location>
        <begin position="101"/>
        <end position="178"/>
    </location>
</feature>
<dbReference type="EMBL" id="PCSU01000001">
    <property type="protein sequence ID" value="PIP57005.1"/>
    <property type="molecule type" value="Genomic_DNA"/>
</dbReference>
<keyword evidence="1" id="KW-0812">Transmembrane</keyword>
<dbReference type="PANTHER" id="PTHR37938">
    <property type="entry name" value="BLL0215 PROTEIN"/>
    <property type="match status" value="1"/>
</dbReference>
<evidence type="ECO:0000313" key="4">
    <source>
        <dbReference type="Proteomes" id="UP000228495"/>
    </source>
</evidence>
<protein>
    <recommendedName>
        <fullName evidence="2">YdbS-like PH domain-containing protein</fullName>
    </recommendedName>
</protein>
<keyword evidence="1" id="KW-0472">Membrane</keyword>
<evidence type="ECO:0000259" key="2">
    <source>
        <dbReference type="Pfam" id="PF03703"/>
    </source>
</evidence>
<dbReference type="AlphaFoldDB" id="A0A2H0BH67"/>
<name>A0A2H0BH67_UNCKA</name>
<organism evidence="3 4">
    <name type="scientific">candidate division WWE3 bacterium CG22_combo_CG10-13_8_21_14_all_39_12</name>
    <dbReference type="NCBI Taxonomy" id="1975094"/>
    <lineage>
        <taxon>Bacteria</taxon>
        <taxon>Katanobacteria</taxon>
    </lineage>
</organism>
<comment type="caution">
    <text evidence="3">The sequence shown here is derived from an EMBL/GenBank/DDBJ whole genome shotgun (WGS) entry which is preliminary data.</text>
</comment>
<evidence type="ECO:0000313" key="3">
    <source>
        <dbReference type="EMBL" id="PIP57005.1"/>
    </source>
</evidence>
<gene>
    <name evidence="3" type="ORF">COX05_00150</name>
</gene>